<dbReference type="Proteomes" id="UP000622580">
    <property type="component" value="Unassembled WGS sequence"/>
</dbReference>
<evidence type="ECO:0000313" key="3">
    <source>
        <dbReference type="Proteomes" id="UP000622580"/>
    </source>
</evidence>
<feature type="signal peptide" evidence="1">
    <location>
        <begin position="1"/>
        <end position="18"/>
    </location>
</feature>
<evidence type="ECO:0000313" key="2">
    <source>
        <dbReference type="EMBL" id="MBR7620211.1"/>
    </source>
</evidence>
<gene>
    <name evidence="2" type="ORF">JKL49_12510</name>
</gene>
<sequence>MKRLLLTAALCASLGACASAPTVYSAANGPQAVGFSDYRIEPGRYRVTFRGGPGAPPEQVADYALLRAADIALADGYDWFRVSDRVMRQAGATNGPRVSLGTGGGSYGRGGGVGIGLGTSFDLGGGPSLAQTLEVVMGKGEKPPGADVYDARGLRSAIGPRA</sequence>
<proteinExistence type="predicted"/>
<dbReference type="NCBIfam" id="NF047637">
    <property type="entry name" value="lipo_CC0125"/>
    <property type="match status" value="1"/>
</dbReference>
<keyword evidence="3" id="KW-1185">Reference proteome</keyword>
<feature type="chain" id="PRO_5036729264" description="DUF4136 domain-containing protein" evidence="1">
    <location>
        <begin position="19"/>
        <end position="162"/>
    </location>
</feature>
<dbReference type="PROSITE" id="PS51257">
    <property type="entry name" value="PROKAR_LIPOPROTEIN"/>
    <property type="match status" value="1"/>
</dbReference>
<dbReference type="AlphaFoldDB" id="A0A941D104"/>
<reference evidence="2" key="1">
    <citation type="submission" date="2021-04" db="EMBL/GenBank/DDBJ databases">
        <title>Draft genome assembly of strain Phenylobacterium sp. 20VBR1 using MiniION and Illumina platforms.</title>
        <authorList>
            <person name="Thomas F.A."/>
            <person name="Krishnan K.P."/>
            <person name="Sinha R.K."/>
        </authorList>
    </citation>
    <scope>NUCLEOTIDE SEQUENCE</scope>
    <source>
        <strain evidence="2">20VBR1</strain>
    </source>
</reference>
<keyword evidence="1" id="KW-0732">Signal</keyword>
<dbReference type="RefSeq" id="WP_215340932.1">
    <property type="nucleotide sequence ID" value="NZ_JAGSGD010000001.1"/>
</dbReference>
<dbReference type="SUPFAM" id="SSF56954">
    <property type="entry name" value="Outer membrane efflux proteins (OEP)"/>
    <property type="match status" value="1"/>
</dbReference>
<evidence type="ECO:0008006" key="4">
    <source>
        <dbReference type="Google" id="ProtNLM"/>
    </source>
</evidence>
<comment type="caution">
    <text evidence="2">The sequence shown here is derived from an EMBL/GenBank/DDBJ whole genome shotgun (WGS) entry which is preliminary data.</text>
</comment>
<name>A0A941D104_9CAUL</name>
<protein>
    <recommendedName>
        <fullName evidence="4">DUF4136 domain-containing protein</fullName>
    </recommendedName>
</protein>
<accession>A0A941D104</accession>
<organism evidence="2 3">
    <name type="scientific">Phenylobacterium glaciei</name>
    <dbReference type="NCBI Taxonomy" id="2803784"/>
    <lineage>
        <taxon>Bacteria</taxon>
        <taxon>Pseudomonadati</taxon>
        <taxon>Pseudomonadota</taxon>
        <taxon>Alphaproteobacteria</taxon>
        <taxon>Caulobacterales</taxon>
        <taxon>Caulobacteraceae</taxon>
        <taxon>Phenylobacterium</taxon>
    </lineage>
</organism>
<dbReference type="EMBL" id="JAGSGD010000001">
    <property type="protein sequence ID" value="MBR7620211.1"/>
    <property type="molecule type" value="Genomic_DNA"/>
</dbReference>
<evidence type="ECO:0000256" key="1">
    <source>
        <dbReference type="SAM" id="SignalP"/>
    </source>
</evidence>